<comment type="caution">
    <text evidence="2">The sequence shown here is derived from an EMBL/GenBank/DDBJ whole genome shotgun (WGS) entry which is preliminary data.</text>
</comment>
<accession>A0AAE1M6M0</accession>
<evidence type="ECO:0000313" key="3">
    <source>
        <dbReference type="Proteomes" id="UP001293593"/>
    </source>
</evidence>
<protein>
    <submittedName>
        <fullName evidence="2">Uncharacterized protein</fullName>
    </submittedName>
</protein>
<proteinExistence type="predicted"/>
<keyword evidence="1" id="KW-0175">Coiled coil</keyword>
<sequence length="104" mass="11983">MWAGPTSSQSNNESLFFQAARGFDKKGRVFELGASASRLKQIKRSSSSIEGASADEIKKMKALVEELTQTRQQMTEEQETMKQQMLQEQEMRLQQMSREQEMMK</sequence>
<dbReference type="AlphaFoldDB" id="A0AAE1M6M0"/>
<feature type="coiled-coil region" evidence="1">
    <location>
        <begin position="57"/>
        <end position="91"/>
    </location>
</feature>
<evidence type="ECO:0000313" key="2">
    <source>
        <dbReference type="EMBL" id="KAK4255397.1"/>
    </source>
</evidence>
<keyword evidence="3" id="KW-1185">Reference proteome</keyword>
<organism evidence="2 3">
    <name type="scientific">Acacia crassicarpa</name>
    <name type="common">northern wattle</name>
    <dbReference type="NCBI Taxonomy" id="499986"/>
    <lineage>
        <taxon>Eukaryota</taxon>
        <taxon>Viridiplantae</taxon>
        <taxon>Streptophyta</taxon>
        <taxon>Embryophyta</taxon>
        <taxon>Tracheophyta</taxon>
        <taxon>Spermatophyta</taxon>
        <taxon>Magnoliopsida</taxon>
        <taxon>eudicotyledons</taxon>
        <taxon>Gunneridae</taxon>
        <taxon>Pentapetalae</taxon>
        <taxon>rosids</taxon>
        <taxon>fabids</taxon>
        <taxon>Fabales</taxon>
        <taxon>Fabaceae</taxon>
        <taxon>Caesalpinioideae</taxon>
        <taxon>mimosoid clade</taxon>
        <taxon>Acacieae</taxon>
        <taxon>Acacia</taxon>
    </lineage>
</organism>
<dbReference type="Proteomes" id="UP001293593">
    <property type="component" value="Unassembled WGS sequence"/>
</dbReference>
<evidence type="ECO:0000256" key="1">
    <source>
        <dbReference type="SAM" id="Coils"/>
    </source>
</evidence>
<dbReference type="EMBL" id="JAWXYG010000013">
    <property type="protein sequence ID" value="KAK4255397.1"/>
    <property type="molecule type" value="Genomic_DNA"/>
</dbReference>
<name>A0AAE1M6M0_9FABA</name>
<reference evidence="2" key="1">
    <citation type="submission" date="2023-10" db="EMBL/GenBank/DDBJ databases">
        <title>Chromosome-level genome of the transformable northern wattle, Acacia crassicarpa.</title>
        <authorList>
            <person name="Massaro I."/>
            <person name="Sinha N.R."/>
            <person name="Poethig S."/>
            <person name="Leichty A.R."/>
        </authorList>
    </citation>
    <scope>NUCLEOTIDE SEQUENCE</scope>
    <source>
        <strain evidence="2">Acra3RX</strain>
        <tissue evidence="2">Leaf</tissue>
    </source>
</reference>
<gene>
    <name evidence="2" type="ORF">QN277_008401</name>
</gene>